<organism evidence="1 2">
    <name type="scientific">Cotesia glomerata</name>
    <name type="common">Lepidopteran parasitic wasp</name>
    <name type="synonym">Apanteles glomeratus</name>
    <dbReference type="NCBI Taxonomy" id="32391"/>
    <lineage>
        <taxon>Eukaryota</taxon>
        <taxon>Metazoa</taxon>
        <taxon>Ecdysozoa</taxon>
        <taxon>Arthropoda</taxon>
        <taxon>Hexapoda</taxon>
        <taxon>Insecta</taxon>
        <taxon>Pterygota</taxon>
        <taxon>Neoptera</taxon>
        <taxon>Endopterygota</taxon>
        <taxon>Hymenoptera</taxon>
        <taxon>Apocrita</taxon>
        <taxon>Ichneumonoidea</taxon>
        <taxon>Braconidae</taxon>
        <taxon>Microgastrinae</taxon>
        <taxon>Cotesia</taxon>
    </lineage>
</organism>
<dbReference type="Proteomes" id="UP000826195">
    <property type="component" value="Unassembled WGS sequence"/>
</dbReference>
<name>A0AAV7IT12_COTGL</name>
<dbReference type="EMBL" id="JAHXZJ010000001">
    <property type="protein sequence ID" value="KAH0567918.1"/>
    <property type="molecule type" value="Genomic_DNA"/>
</dbReference>
<reference evidence="1 2" key="1">
    <citation type="journal article" date="2021" name="J. Hered.">
        <title>A chromosome-level genome assembly of the parasitoid wasp, Cotesia glomerata (Hymenoptera: Braconidae).</title>
        <authorList>
            <person name="Pinto B.J."/>
            <person name="Weis J.J."/>
            <person name="Gamble T."/>
            <person name="Ode P.J."/>
            <person name="Paul R."/>
            <person name="Zaspel J.M."/>
        </authorList>
    </citation>
    <scope>NUCLEOTIDE SEQUENCE [LARGE SCALE GENOMIC DNA]</scope>
    <source>
        <strain evidence="1">CgM1</strain>
    </source>
</reference>
<evidence type="ECO:0000313" key="1">
    <source>
        <dbReference type="EMBL" id="KAH0567918.1"/>
    </source>
</evidence>
<keyword evidence="2" id="KW-1185">Reference proteome</keyword>
<evidence type="ECO:0000313" key="2">
    <source>
        <dbReference type="Proteomes" id="UP000826195"/>
    </source>
</evidence>
<comment type="caution">
    <text evidence="1">The sequence shown here is derived from an EMBL/GenBank/DDBJ whole genome shotgun (WGS) entry which is preliminary data.</text>
</comment>
<accession>A0AAV7IT12</accession>
<protein>
    <submittedName>
        <fullName evidence="1">Uncharacterized protein</fullName>
    </submittedName>
</protein>
<proteinExistence type="predicted"/>
<sequence>MDHNEEHRKFYFQLLRRELADAEPCAGESLESFHYYLRGLIIQLGEYSSPLTRKVIVRTLYQNLGRHFLSFFPPDLQGQVSKFNPKTLDEVYLAFKQVTSTPNSPPSIQQERKIQVSQISVEEQPEENAEEINCHESINNQEATQTDVELIFENFWDNCETPIVTVFTLVICLEPYFDTVSELNIVKLESRNCTPFSKSYHSPEILLNPKTTYESSEPASNLRLIIDLKFVPKPKISQKFSVQSFFHDIEPYDIETEFEIMATITTYKISWITITLTLTLIQYISRCPARPSRGCSTRCLLDSHGTLSTSRPPLDL</sequence>
<gene>
    <name evidence="1" type="ORF">KQX54_016116</name>
</gene>
<dbReference type="AlphaFoldDB" id="A0AAV7IT12"/>